<feature type="region of interest" description="Disordered" evidence="1">
    <location>
        <begin position="55"/>
        <end position="74"/>
    </location>
</feature>
<gene>
    <name evidence="3" type="ORF">NPIL_265961</name>
</gene>
<evidence type="ECO:0000256" key="1">
    <source>
        <dbReference type="SAM" id="MobiDB-lite"/>
    </source>
</evidence>
<organism evidence="3 4">
    <name type="scientific">Nephila pilipes</name>
    <name type="common">Giant wood spider</name>
    <name type="synonym">Nephila maculata</name>
    <dbReference type="NCBI Taxonomy" id="299642"/>
    <lineage>
        <taxon>Eukaryota</taxon>
        <taxon>Metazoa</taxon>
        <taxon>Ecdysozoa</taxon>
        <taxon>Arthropoda</taxon>
        <taxon>Chelicerata</taxon>
        <taxon>Arachnida</taxon>
        <taxon>Araneae</taxon>
        <taxon>Araneomorphae</taxon>
        <taxon>Entelegynae</taxon>
        <taxon>Araneoidea</taxon>
        <taxon>Nephilidae</taxon>
        <taxon>Nephila</taxon>
    </lineage>
</organism>
<keyword evidence="4" id="KW-1185">Reference proteome</keyword>
<accession>A0A8X6NKX2</accession>
<proteinExistence type="predicted"/>
<reference evidence="3" key="1">
    <citation type="submission" date="2020-08" db="EMBL/GenBank/DDBJ databases">
        <title>Multicomponent nature underlies the extraordinary mechanical properties of spider dragline silk.</title>
        <authorList>
            <person name="Kono N."/>
            <person name="Nakamura H."/>
            <person name="Mori M."/>
            <person name="Yoshida Y."/>
            <person name="Ohtoshi R."/>
            <person name="Malay A.D."/>
            <person name="Moran D.A.P."/>
            <person name="Tomita M."/>
            <person name="Numata K."/>
            <person name="Arakawa K."/>
        </authorList>
    </citation>
    <scope>NUCLEOTIDE SEQUENCE</scope>
</reference>
<dbReference type="AlphaFoldDB" id="A0A8X6NKX2"/>
<feature type="compositionally biased region" description="Polar residues" evidence="1">
    <location>
        <begin position="55"/>
        <end position="66"/>
    </location>
</feature>
<evidence type="ECO:0008006" key="5">
    <source>
        <dbReference type="Google" id="ProtNLM"/>
    </source>
</evidence>
<dbReference type="Proteomes" id="UP000887013">
    <property type="component" value="Unassembled WGS sequence"/>
</dbReference>
<protein>
    <recommendedName>
        <fullName evidence="5">Secreted protein</fullName>
    </recommendedName>
</protein>
<name>A0A8X6NKX2_NEPPI</name>
<comment type="caution">
    <text evidence="3">The sequence shown here is derived from an EMBL/GenBank/DDBJ whole genome shotgun (WGS) entry which is preliminary data.</text>
</comment>
<dbReference type="EMBL" id="BMAW01010273">
    <property type="protein sequence ID" value="GFT18114.1"/>
    <property type="molecule type" value="Genomic_DNA"/>
</dbReference>
<evidence type="ECO:0000256" key="2">
    <source>
        <dbReference type="SAM" id="SignalP"/>
    </source>
</evidence>
<feature type="signal peptide" evidence="2">
    <location>
        <begin position="1"/>
        <end position="17"/>
    </location>
</feature>
<feature type="chain" id="PRO_5036485663" description="Secreted protein" evidence="2">
    <location>
        <begin position="18"/>
        <end position="74"/>
    </location>
</feature>
<evidence type="ECO:0000313" key="4">
    <source>
        <dbReference type="Proteomes" id="UP000887013"/>
    </source>
</evidence>
<keyword evidence="2" id="KW-0732">Signal</keyword>
<sequence>MSFVDSLSLLLSSSSLAVYNTVGGIPQHVFPSMDSTLKSVTKTYYKRGVSEGRSLTQLSVRTTPHSSHQHKKPQ</sequence>
<evidence type="ECO:0000313" key="3">
    <source>
        <dbReference type="EMBL" id="GFT18114.1"/>
    </source>
</evidence>